<dbReference type="InterPro" id="IPR007492">
    <property type="entry name" value="LytTR_DNA-bd_dom"/>
</dbReference>
<reference evidence="2 3" key="1">
    <citation type="submission" date="2023-09" db="EMBL/GenBank/DDBJ databases">
        <authorList>
            <person name="Page C.A."/>
            <person name="Perez-Diaz I.M."/>
        </authorList>
    </citation>
    <scope>NUCLEOTIDE SEQUENCE [LARGE SCALE GENOMIC DNA]</scope>
    <source>
        <strain evidence="2 3">Ll15</strain>
    </source>
</reference>
<dbReference type="EMBL" id="CP137624">
    <property type="protein sequence ID" value="WPK13264.1"/>
    <property type="molecule type" value="Genomic_DNA"/>
</dbReference>
<gene>
    <name evidence="2" type="ORF">R6U77_06195</name>
</gene>
<evidence type="ECO:0000313" key="3">
    <source>
        <dbReference type="Proteomes" id="UP001322664"/>
    </source>
</evidence>
<accession>A0ABZ0S1X1</accession>
<dbReference type="SMART" id="SM00850">
    <property type="entry name" value="LytTR"/>
    <property type="match status" value="1"/>
</dbReference>
<dbReference type="RefSeq" id="WP_319837803.1">
    <property type="nucleotide sequence ID" value="NZ_CP137624.1"/>
</dbReference>
<sequence length="146" mass="16647">MKIEIKIDTQINEPYITICVSKLTPAIQAAISLLQQEHEQILTGTANNKVHIIEPHTVIVIRTEGKELVLYSDDGKRVIMSKPLYELEQQLGDDFIRISKSAIINLRKIRNIEASFNGTMEIELTLGIKEVISRNYKKTFKERLGV</sequence>
<keyword evidence="2" id="KW-0238">DNA-binding</keyword>
<dbReference type="GO" id="GO:0003677">
    <property type="term" value="F:DNA binding"/>
    <property type="evidence" value="ECO:0007669"/>
    <property type="project" value="UniProtKB-KW"/>
</dbReference>
<evidence type="ECO:0000313" key="2">
    <source>
        <dbReference type="EMBL" id="WPK13264.1"/>
    </source>
</evidence>
<dbReference type="InterPro" id="IPR046947">
    <property type="entry name" value="LytR-like"/>
</dbReference>
<organism evidence="2 3">
    <name type="scientific">Lysinibacillus louembei</name>
    <dbReference type="NCBI Taxonomy" id="1470088"/>
    <lineage>
        <taxon>Bacteria</taxon>
        <taxon>Bacillati</taxon>
        <taxon>Bacillota</taxon>
        <taxon>Bacilli</taxon>
        <taxon>Bacillales</taxon>
        <taxon>Bacillaceae</taxon>
        <taxon>Lysinibacillus</taxon>
    </lineage>
</organism>
<keyword evidence="3" id="KW-1185">Reference proteome</keyword>
<dbReference type="PANTHER" id="PTHR37299:SF1">
    <property type="entry name" value="STAGE 0 SPORULATION PROTEIN A HOMOLOG"/>
    <property type="match status" value="1"/>
</dbReference>
<dbReference type="PROSITE" id="PS50930">
    <property type="entry name" value="HTH_LYTTR"/>
    <property type="match status" value="1"/>
</dbReference>
<dbReference type="Gene3D" id="2.40.50.1020">
    <property type="entry name" value="LytTr DNA-binding domain"/>
    <property type="match status" value="1"/>
</dbReference>
<proteinExistence type="predicted"/>
<feature type="domain" description="HTH LytTR-type" evidence="1">
    <location>
        <begin position="42"/>
        <end position="146"/>
    </location>
</feature>
<name>A0ABZ0S1X1_9BACI</name>
<protein>
    <submittedName>
        <fullName evidence="2">LytTR family DNA-binding domain-containing protein</fullName>
    </submittedName>
</protein>
<dbReference type="PANTHER" id="PTHR37299">
    <property type="entry name" value="TRANSCRIPTIONAL REGULATOR-RELATED"/>
    <property type="match status" value="1"/>
</dbReference>
<dbReference type="Pfam" id="PF04397">
    <property type="entry name" value="LytTR"/>
    <property type="match status" value="1"/>
</dbReference>
<evidence type="ECO:0000259" key="1">
    <source>
        <dbReference type="PROSITE" id="PS50930"/>
    </source>
</evidence>
<dbReference type="Proteomes" id="UP001322664">
    <property type="component" value="Chromosome"/>
</dbReference>